<organism evidence="1 2">
    <name type="scientific">Bacillus methanolicus PB1</name>
    <dbReference type="NCBI Taxonomy" id="997296"/>
    <lineage>
        <taxon>Bacteria</taxon>
        <taxon>Bacillati</taxon>
        <taxon>Bacillota</taxon>
        <taxon>Bacilli</taxon>
        <taxon>Bacillales</taxon>
        <taxon>Bacillaceae</taxon>
        <taxon>Bacillus</taxon>
    </lineage>
</organism>
<evidence type="ECO:0008006" key="3">
    <source>
        <dbReference type="Google" id="ProtNLM"/>
    </source>
</evidence>
<dbReference type="Proteomes" id="UP000010523">
    <property type="component" value="Unassembled WGS sequence"/>
</dbReference>
<dbReference type="EMBL" id="AFEU01000001">
    <property type="protein sequence ID" value="EIJ82031.1"/>
    <property type="molecule type" value="Genomic_DNA"/>
</dbReference>
<dbReference type="PATRIC" id="fig|997296.3.peg.831"/>
<comment type="caution">
    <text evidence="1">The sequence shown here is derived from an EMBL/GenBank/DDBJ whole genome shotgun (WGS) entry which is preliminary data.</text>
</comment>
<gene>
    <name evidence="1" type="ORF">PB1_03800</name>
</gene>
<reference evidence="1 2" key="1">
    <citation type="journal article" date="2012" name="Appl. Environ. Microbiol.">
        <title>Genome Sequence of Thermotolerant Bacillus methanolicus: Features and Regulation Related to Methylotrophy and Production of L-Lysine and L-Glutamate from Methanol.</title>
        <authorList>
            <person name="Heggeset T.M."/>
            <person name="Krog A."/>
            <person name="Balzer S."/>
            <person name="Wentzel A."/>
            <person name="Ellingsen T.E."/>
            <person name="Brautaset T."/>
        </authorList>
    </citation>
    <scope>NUCLEOTIDE SEQUENCE [LARGE SCALE GENOMIC DNA]</scope>
    <source>
        <strain evidence="1 2">PB1</strain>
    </source>
</reference>
<dbReference type="AlphaFoldDB" id="I3E6B0"/>
<dbReference type="eggNOG" id="ENOG502Z7ZS">
    <property type="taxonomic scope" value="Bacteria"/>
</dbReference>
<sequence length="327" mass="38664">MINNSKIISHSPLIERFPFPFKGDSYRYSNNSEALEPPFLLDITPEYFKEIEQKRHLLKTRKEQCYQSFSHSLEGQWEILEMIINEMTSLYPNYFSLKKNKNHWTFCNHLLKEEQSFIFGNSSSLPYEPLDFIGRHIQEDLIYIAQRDGDLYMDAGQLCFPANWSIAFNLGMTYTEFHSPVPYFSDSGLAEKVRNFLLRIEAGKPWTRLNWTLTVEPILDTFPETFDEWGAKKEKVTSENAGQLVHLRVEDQRLFRLPRSNGILFSIHTHLISLDELRKNEEWINRFYRVLTDLPDYIAQYKGFISYKDKIISYLEKIIKTKEGVIK</sequence>
<proteinExistence type="predicted"/>
<dbReference type="OrthoDB" id="5242510at2"/>
<dbReference type="RefSeq" id="WP_003350812.1">
    <property type="nucleotide sequence ID" value="NZ_AFEU01000001.1"/>
</dbReference>
<accession>I3E6B0</accession>
<name>I3E6B0_BACMT</name>
<evidence type="ECO:0000313" key="2">
    <source>
        <dbReference type="Proteomes" id="UP000010523"/>
    </source>
</evidence>
<dbReference type="InterPro" id="IPR021848">
    <property type="entry name" value="HODM_asu-like"/>
</dbReference>
<evidence type="ECO:0000313" key="1">
    <source>
        <dbReference type="EMBL" id="EIJ82031.1"/>
    </source>
</evidence>
<protein>
    <recommendedName>
        <fullName evidence="3">DUF3445 domain-containing protein</fullName>
    </recommendedName>
</protein>
<keyword evidence="2" id="KW-1185">Reference proteome</keyword>
<dbReference type="Pfam" id="PF11927">
    <property type="entry name" value="HODM_asu-like"/>
    <property type="match status" value="1"/>
</dbReference>
<dbReference type="STRING" id="997296.PB1_03800"/>